<dbReference type="CDD" id="cd00683">
    <property type="entry name" value="Trans_IPPS_HH"/>
    <property type="match status" value="1"/>
</dbReference>
<dbReference type="AlphaFoldDB" id="A0A9Q4C1Q7"/>
<dbReference type="PROSITE" id="PS01044">
    <property type="entry name" value="SQUALEN_PHYTOEN_SYN_1"/>
    <property type="match status" value="1"/>
</dbReference>
<dbReference type="Proteomes" id="UP001149411">
    <property type="component" value="Unassembled WGS sequence"/>
</dbReference>
<dbReference type="PROSITE" id="PS01045">
    <property type="entry name" value="SQUALEN_PHYTOEN_SYN_2"/>
    <property type="match status" value="1"/>
</dbReference>
<dbReference type="InterPro" id="IPR008949">
    <property type="entry name" value="Isoprenoid_synthase_dom_sf"/>
</dbReference>
<dbReference type="RefSeq" id="WP_266086092.1">
    <property type="nucleotide sequence ID" value="NZ_RKLV01000002.1"/>
</dbReference>
<keyword evidence="1" id="KW-0808">Transferase</keyword>
<comment type="caution">
    <text evidence="2">The sequence shown here is derived from an EMBL/GenBank/DDBJ whole genome shotgun (WGS) entry which is preliminary data.</text>
</comment>
<protein>
    <submittedName>
        <fullName evidence="2">Phytoene/squalene synthase family protein</fullName>
    </submittedName>
</protein>
<evidence type="ECO:0000256" key="1">
    <source>
        <dbReference type="ARBA" id="ARBA00022679"/>
    </source>
</evidence>
<evidence type="ECO:0000313" key="3">
    <source>
        <dbReference type="Proteomes" id="UP001149411"/>
    </source>
</evidence>
<evidence type="ECO:0000313" key="2">
    <source>
        <dbReference type="EMBL" id="MCX2818322.1"/>
    </source>
</evidence>
<dbReference type="PANTHER" id="PTHR31480">
    <property type="entry name" value="BIFUNCTIONAL LYCOPENE CYCLASE/PHYTOENE SYNTHASE"/>
    <property type="match status" value="1"/>
</dbReference>
<dbReference type="Pfam" id="PF00494">
    <property type="entry name" value="SQS_PSY"/>
    <property type="match status" value="1"/>
</dbReference>
<dbReference type="GO" id="GO:0051996">
    <property type="term" value="F:squalene synthase [NAD(P)H] activity"/>
    <property type="evidence" value="ECO:0007669"/>
    <property type="project" value="InterPro"/>
</dbReference>
<organism evidence="2 3">
    <name type="scientific">Halorutilus salinus</name>
    <dbReference type="NCBI Taxonomy" id="2487751"/>
    <lineage>
        <taxon>Archaea</taxon>
        <taxon>Methanobacteriati</taxon>
        <taxon>Methanobacteriota</taxon>
        <taxon>Stenosarchaea group</taxon>
        <taxon>Halobacteria</taxon>
        <taxon>Halorutilales</taxon>
        <taxon>Halorutilaceae</taxon>
        <taxon>Halorutilus</taxon>
    </lineage>
</organism>
<dbReference type="InterPro" id="IPR019845">
    <property type="entry name" value="Squalene/phytoene_synthase_CS"/>
</dbReference>
<dbReference type="EMBL" id="RKLV01000002">
    <property type="protein sequence ID" value="MCX2818322.1"/>
    <property type="molecule type" value="Genomic_DNA"/>
</dbReference>
<dbReference type="Gene3D" id="1.10.600.10">
    <property type="entry name" value="Farnesyl Diphosphate Synthase"/>
    <property type="match status" value="1"/>
</dbReference>
<accession>A0A9Q4C1Q7</accession>
<dbReference type="InterPro" id="IPR044843">
    <property type="entry name" value="Trans_IPPS_bact-type"/>
</dbReference>
<dbReference type="SFLD" id="SFLDG01018">
    <property type="entry name" value="Squalene/Phytoene_Synthase_Lik"/>
    <property type="match status" value="1"/>
</dbReference>
<reference evidence="2" key="1">
    <citation type="submission" date="2022-09" db="EMBL/GenBank/DDBJ databases">
        <title>Haloadaptaus new haloarchaeum isolated from saline soil.</title>
        <authorList>
            <person name="Duran-Viseras A."/>
            <person name="Sanchez-Porro C."/>
            <person name="Ventosa A."/>
        </authorList>
    </citation>
    <scope>NUCLEOTIDE SEQUENCE</scope>
    <source>
        <strain evidence="2">F3-133</strain>
    </source>
</reference>
<proteinExistence type="predicted"/>
<keyword evidence="3" id="KW-1185">Reference proteome</keyword>
<name>A0A9Q4C1Q7_9EURY</name>
<dbReference type="InterPro" id="IPR033904">
    <property type="entry name" value="Trans_IPPS_HH"/>
</dbReference>
<dbReference type="InterPro" id="IPR002060">
    <property type="entry name" value="Squ/phyt_synthse"/>
</dbReference>
<dbReference type="GO" id="GO:0008299">
    <property type="term" value="P:isoprenoid biosynthetic process"/>
    <property type="evidence" value="ECO:0007669"/>
    <property type="project" value="UniProtKB-ARBA"/>
</dbReference>
<dbReference type="SFLD" id="SFLDG01212">
    <property type="entry name" value="Phytoene_synthase_like"/>
    <property type="match status" value="1"/>
</dbReference>
<dbReference type="SUPFAM" id="SSF48576">
    <property type="entry name" value="Terpenoid synthases"/>
    <property type="match status" value="1"/>
</dbReference>
<sequence length="326" mass="37411">MVDDESVKLSRAIQKRTGRTFFFATRFLPQRVRHRTHVLYGFFRICDEVVDDYNDDTGVDEKHRELESVREAALGQRETDEPVIEAFASVRDEHGIPEREVDEFIDAMQTDLTKSRYRDFDELRGYMRGSAAAVGNMMTCIMGVDDYEATKPYAEKLGEAFQMTNFIRDVREDAQKRGRIYLPLETVERNGVTEEDIISLEATEGFRGAVREELERTEELYREGVEGIRLLPDDCRFPVLLASVMYAEHHSLIRGRNYDVLSSEPSLGTVRKLRAYGRTRLAWVRDKDPESVFERVSAIESGTGSSRVGRLRERIPFAVGDEAEGD</sequence>
<gene>
    <name evidence="2" type="ORF">EGH25_03010</name>
</gene>
<dbReference type="GO" id="GO:0004311">
    <property type="term" value="F:geranylgeranyl diphosphate synthase activity"/>
    <property type="evidence" value="ECO:0007669"/>
    <property type="project" value="InterPro"/>
</dbReference>
<dbReference type="SFLD" id="SFLDS00005">
    <property type="entry name" value="Isoprenoid_Synthase_Type_I"/>
    <property type="match status" value="1"/>
</dbReference>